<keyword evidence="2" id="KW-1185">Reference proteome</keyword>
<comment type="caution">
    <text evidence="1">The sequence shown here is derived from an EMBL/GenBank/DDBJ whole genome shotgun (WGS) entry which is preliminary data.</text>
</comment>
<dbReference type="EMBL" id="CM023485">
    <property type="protein sequence ID" value="KAH6930090.1"/>
    <property type="molecule type" value="Genomic_DNA"/>
</dbReference>
<evidence type="ECO:0000313" key="2">
    <source>
        <dbReference type="Proteomes" id="UP000821845"/>
    </source>
</evidence>
<reference evidence="1" key="1">
    <citation type="submission" date="2020-05" db="EMBL/GenBank/DDBJ databases">
        <title>Large-scale comparative analyses of tick genomes elucidate their genetic diversity and vector capacities.</title>
        <authorList>
            <person name="Jia N."/>
            <person name="Wang J."/>
            <person name="Shi W."/>
            <person name="Du L."/>
            <person name="Sun Y."/>
            <person name="Zhan W."/>
            <person name="Jiang J."/>
            <person name="Wang Q."/>
            <person name="Zhang B."/>
            <person name="Ji P."/>
            <person name="Sakyi L.B."/>
            <person name="Cui X."/>
            <person name="Yuan T."/>
            <person name="Jiang B."/>
            <person name="Yang W."/>
            <person name="Lam T.T.-Y."/>
            <person name="Chang Q."/>
            <person name="Ding S."/>
            <person name="Wang X."/>
            <person name="Zhu J."/>
            <person name="Ruan X."/>
            <person name="Zhao L."/>
            <person name="Wei J."/>
            <person name="Que T."/>
            <person name="Du C."/>
            <person name="Cheng J."/>
            <person name="Dai P."/>
            <person name="Han X."/>
            <person name="Huang E."/>
            <person name="Gao Y."/>
            <person name="Liu J."/>
            <person name="Shao H."/>
            <person name="Ye R."/>
            <person name="Li L."/>
            <person name="Wei W."/>
            <person name="Wang X."/>
            <person name="Wang C."/>
            <person name="Yang T."/>
            <person name="Huo Q."/>
            <person name="Li W."/>
            <person name="Guo W."/>
            <person name="Chen H."/>
            <person name="Zhou L."/>
            <person name="Ni X."/>
            <person name="Tian J."/>
            <person name="Zhou Y."/>
            <person name="Sheng Y."/>
            <person name="Liu T."/>
            <person name="Pan Y."/>
            <person name="Xia L."/>
            <person name="Li J."/>
            <person name="Zhao F."/>
            <person name="Cao W."/>
        </authorList>
    </citation>
    <scope>NUCLEOTIDE SEQUENCE</scope>
    <source>
        <strain evidence="1">Hyas-2018</strain>
    </source>
</reference>
<accession>A0ACB7S640</accession>
<protein>
    <submittedName>
        <fullName evidence="1">Uncharacterized protein</fullName>
    </submittedName>
</protein>
<sequence>MAKKRVKASSKKKSDASRAAKAASTVQTTSVLENTATSAMADSAVSKGSSVAASYITSNAASTTTSNVTSKLPSKTSSKESSQLKSTPKGTPNAPSALEVPPVEHEATVTGNAAMEALRNLRMIARGGSPVTDMESAGTRGHHVRAMVTACLCSCAAGTAVGFASAAMPFIERESWYRMSQAPPQNRWFADILSFGAAIGSLVSGLPLWALGSRRTLLLCLLVMASSWVVLAASSNTTMLLSARAACGLWMGVINIGACLYVAEVAPVEMRAFYTGLTEVATGVGIVVSYALNGVSWRLQAAVCALMQLPALGWQRYLVESPRWLLLWGRLDEAGMAATRLYGFRKPPELRPGRLQQHDNKPAISSKRHIRRLSVCLLLQLLQSASCAQLFFLRGIQAMEGLVKDVPAALAALIMMAMHVCFAVLFTLLTRSTGRRQLLCVSTLLEVFCFAAFPPFEHLAYGYADVSVRRRSKWSTGGPPAETNWSSVYSVNLLVLSYSVGLCHLPPLIIAELCSGPCWLRYLGAPAVWATRWLFVFLLVEFNEQFLTVMRLRNAHMYAALAMSLAAGALLFLLPETEGRSLTDIELQE</sequence>
<organism evidence="1 2">
    <name type="scientific">Hyalomma asiaticum</name>
    <name type="common">Tick</name>
    <dbReference type="NCBI Taxonomy" id="266040"/>
    <lineage>
        <taxon>Eukaryota</taxon>
        <taxon>Metazoa</taxon>
        <taxon>Ecdysozoa</taxon>
        <taxon>Arthropoda</taxon>
        <taxon>Chelicerata</taxon>
        <taxon>Arachnida</taxon>
        <taxon>Acari</taxon>
        <taxon>Parasitiformes</taxon>
        <taxon>Ixodida</taxon>
        <taxon>Ixodoidea</taxon>
        <taxon>Ixodidae</taxon>
        <taxon>Hyalomminae</taxon>
        <taxon>Hyalomma</taxon>
    </lineage>
</organism>
<gene>
    <name evidence="1" type="ORF">HPB50_009010</name>
</gene>
<name>A0ACB7S640_HYAAI</name>
<proteinExistence type="predicted"/>
<evidence type="ECO:0000313" key="1">
    <source>
        <dbReference type="EMBL" id="KAH6930090.1"/>
    </source>
</evidence>
<dbReference type="Proteomes" id="UP000821845">
    <property type="component" value="Chromosome 5"/>
</dbReference>